<dbReference type="Proteomes" id="UP000001064">
    <property type="component" value="Unassembled WGS sequence"/>
</dbReference>
<reference evidence="3" key="1">
    <citation type="journal article" date="2011" name="Genome Biol.">
        <title>Comparative genomics of the social amoebae Dictyostelium discoideum and Dictyostelium purpureum.</title>
        <authorList>
            <consortium name="US DOE Joint Genome Institute (JGI-PGF)"/>
            <person name="Sucgang R."/>
            <person name="Kuo A."/>
            <person name="Tian X."/>
            <person name="Salerno W."/>
            <person name="Parikh A."/>
            <person name="Feasley C.L."/>
            <person name="Dalin E."/>
            <person name="Tu H."/>
            <person name="Huang E."/>
            <person name="Barry K."/>
            <person name="Lindquist E."/>
            <person name="Shapiro H."/>
            <person name="Bruce D."/>
            <person name="Schmutz J."/>
            <person name="Salamov A."/>
            <person name="Fey P."/>
            <person name="Gaudet P."/>
            <person name="Anjard C."/>
            <person name="Babu M.M."/>
            <person name="Basu S."/>
            <person name="Bushmanova Y."/>
            <person name="van der Wel H."/>
            <person name="Katoh-Kurasawa M."/>
            <person name="Dinh C."/>
            <person name="Coutinho P.M."/>
            <person name="Saito T."/>
            <person name="Elias M."/>
            <person name="Schaap P."/>
            <person name="Kay R.R."/>
            <person name="Henrissat B."/>
            <person name="Eichinger L."/>
            <person name="Rivero F."/>
            <person name="Putnam N.H."/>
            <person name="West C.M."/>
            <person name="Loomis W.F."/>
            <person name="Chisholm R.L."/>
            <person name="Shaulsky G."/>
            <person name="Strassmann J.E."/>
            <person name="Queller D.C."/>
            <person name="Kuspa A."/>
            <person name="Grigoriev I.V."/>
        </authorList>
    </citation>
    <scope>NUCLEOTIDE SEQUENCE [LARGE SCALE GENOMIC DNA]</scope>
    <source>
        <strain evidence="3">QSDP1</strain>
    </source>
</reference>
<dbReference type="eggNOG" id="ENOG502RHNZ">
    <property type="taxonomic scope" value="Eukaryota"/>
</dbReference>
<dbReference type="EMBL" id="GL871009">
    <property type="protein sequence ID" value="EGC37064.1"/>
    <property type="molecule type" value="Genomic_DNA"/>
</dbReference>
<sequence length="265" mass="31070">MNSDLGEILVEIHNYRIQQQSLNNSVDLNNTNNNGDNTDIENTPGDENITLENIKTQEEIDTNYDRALKFLNKGIFCDFIVILIPTIIVGGMLLGFPWFKVSYNDKYGVEICTRNIQITKPTERYNKSIETQESIDARELTTRMMYACLLYSVLVFLDSLLLLPVYIYKKYKSIIFEVILYLLEWTFIIAILCTFKRFNFYPQSIHLKGCEGRNIQYSEVSLFMGFYFLVLRVVVFKTIRIALCIKCVFNANRLLRESNWKKKEF</sequence>
<dbReference type="AlphaFoldDB" id="F0ZG58"/>
<dbReference type="OMA" id="FPWFKVS"/>
<dbReference type="FunCoup" id="F0ZG58">
    <property type="interactions" value="937"/>
</dbReference>
<evidence type="ECO:0000313" key="3">
    <source>
        <dbReference type="Proteomes" id="UP000001064"/>
    </source>
</evidence>
<dbReference type="RefSeq" id="XP_003286421.1">
    <property type="nucleotide sequence ID" value="XM_003286373.1"/>
</dbReference>
<dbReference type="KEGG" id="dpp:DICPUDRAFT_91698"/>
<evidence type="ECO:0000313" key="2">
    <source>
        <dbReference type="EMBL" id="EGC37064.1"/>
    </source>
</evidence>
<keyword evidence="3" id="KW-1185">Reference proteome</keyword>
<proteinExistence type="predicted"/>
<dbReference type="VEuPathDB" id="AmoebaDB:DICPUDRAFT_91698"/>
<feature type="transmembrane region" description="Helical" evidence="1">
    <location>
        <begin position="215"/>
        <end position="236"/>
    </location>
</feature>
<dbReference type="InParanoid" id="F0ZG58"/>
<feature type="transmembrane region" description="Helical" evidence="1">
    <location>
        <begin position="144"/>
        <end position="167"/>
    </location>
</feature>
<organism evidence="2 3">
    <name type="scientific">Dictyostelium purpureum</name>
    <name type="common">Slime mold</name>
    <dbReference type="NCBI Taxonomy" id="5786"/>
    <lineage>
        <taxon>Eukaryota</taxon>
        <taxon>Amoebozoa</taxon>
        <taxon>Evosea</taxon>
        <taxon>Eumycetozoa</taxon>
        <taxon>Dictyostelia</taxon>
        <taxon>Dictyosteliales</taxon>
        <taxon>Dictyosteliaceae</taxon>
        <taxon>Dictyostelium</taxon>
    </lineage>
</organism>
<name>F0ZG58_DICPU</name>
<dbReference type="GeneID" id="10503796"/>
<keyword evidence="1" id="KW-0812">Transmembrane</keyword>
<protein>
    <submittedName>
        <fullName evidence="2">Uncharacterized protein</fullName>
    </submittedName>
</protein>
<dbReference type="OrthoDB" id="10524390at2759"/>
<keyword evidence="1" id="KW-0472">Membrane</keyword>
<evidence type="ECO:0000256" key="1">
    <source>
        <dbReference type="SAM" id="Phobius"/>
    </source>
</evidence>
<keyword evidence="1" id="KW-1133">Transmembrane helix</keyword>
<feature type="transmembrane region" description="Helical" evidence="1">
    <location>
        <begin position="75"/>
        <end position="99"/>
    </location>
</feature>
<gene>
    <name evidence="2" type="ORF">DICPUDRAFT_91698</name>
</gene>
<feature type="transmembrane region" description="Helical" evidence="1">
    <location>
        <begin position="174"/>
        <end position="195"/>
    </location>
</feature>
<accession>F0ZG58</accession>